<evidence type="ECO:0000256" key="5">
    <source>
        <dbReference type="ARBA" id="ARBA00022857"/>
    </source>
</evidence>
<dbReference type="EC" id="1.1.1.169" evidence="3 9"/>
<evidence type="ECO:0000256" key="3">
    <source>
        <dbReference type="ARBA" id="ARBA00013014"/>
    </source>
</evidence>
<dbReference type="NCBIfam" id="TIGR00745">
    <property type="entry name" value="apbA_panE"/>
    <property type="match status" value="1"/>
</dbReference>
<name>A0A562V8E5_9BACT</name>
<comment type="caution">
    <text evidence="13">The sequence shown here is derived from an EMBL/GenBank/DDBJ whole genome shotgun (WGS) entry which is preliminary data.</text>
</comment>
<feature type="domain" description="Ketopantoate reductase N-terminal" evidence="11">
    <location>
        <begin position="13"/>
        <end position="156"/>
    </location>
</feature>
<evidence type="ECO:0000256" key="1">
    <source>
        <dbReference type="ARBA" id="ARBA00004994"/>
    </source>
</evidence>
<evidence type="ECO:0000313" key="13">
    <source>
        <dbReference type="EMBL" id="TWJ14174.1"/>
    </source>
</evidence>
<keyword evidence="9" id="KW-0566">Pantothenate biosynthesis</keyword>
<dbReference type="Proteomes" id="UP000319449">
    <property type="component" value="Unassembled WGS sequence"/>
</dbReference>
<evidence type="ECO:0000256" key="10">
    <source>
        <dbReference type="SAM" id="Phobius"/>
    </source>
</evidence>
<evidence type="ECO:0000256" key="2">
    <source>
        <dbReference type="ARBA" id="ARBA00007870"/>
    </source>
</evidence>
<keyword evidence="10" id="KW-0472">Membrane</keyword>
<evidence type="ECO:0000256" key="8">
    <source>
        <dbReference type="ARBA" id="ARBA00048793"/>
    </source>
</evidence>
<dbReference type="AlphaFoldDB" id="A0A562V8E5"/>
<evidence type="ECO:0000259" key="11">
    <source>
        <dbReference type="Pfam" id="PF02558"/>
    </source>
</evidence>
<dbReference type="UniPathway" id="UPA00028">
    <property type="reaction ID" value="UER00004"/>
</dbReference>
<dbReference type="InterPro" id="IPR013328">
    <property type="entry name" value="6PGD_dom2"/>
</dbReference>
<evidence type="ECO:0000313" key="14">
    <source>
        <dbReference type="Proteomes" id="UP000319449"/>
    </source>
</evidence>
<keyword evidence="10" id="KW-0812">Transmembrane</keyword>
<evidence type="ECO:0000259" key="12">
    <source>
        <dbReference type="Pfam" id="PF08546"/>
    </source>
</evidence>
<dbReference type="GO" id="GO:0008677">
    <property type="term" value="F:2-dehydropantoate 2-reductase activity"/>
    <property type="evidence" value="ECO:0007669"/>
    <property type="project" value="UniProtKB-EC"/>
</dbReference>
<organism evidence="13 14">
    <name type="scientific">Geobacter argillaceus</name>
    <dbReference type="NCBI Taxonomy" id="345631"/>
    <lineage>
        <taxon>Bacteria</taxon>
        <taxon>Pseudomonadati</taxon>
        <taxon>Thermodesulfobacteriota</taxon>
        <taxon>Desulfuromonadia</taxon>
        <taxon>Geobacterales</taxon>
        <taxon>Geobacteraceae</taxon>
        <taxon>Geobacter</taxon>
    </lineage>
</organism>
<comment type="similarity">
    <text evidence="2 9">Belongs to the ketopantoate reductase family.</text>
</comment>
<accession>A0A562V8E5</accession>
<evidence type="ECO:0000256" key="9">
    <source>
        <dbReference type="RuleBase" id="RU362068"/>
    </source>
</evidence>
<dbReference type="InterPro" id="IPR013752">
    <property type="entry name" value="KPA_reductase"/>
</dbReference>
<reference evidence="13 14" key="1">
    <citation type="submission" date="2019-07" db="EMBL/GenBank/DDBJ databases">
        <title>Genomic Encyclopedia of Archaeal and Bacterial Type Strains, Phase II (KMG-II): from individual species to whole genera.</title>
        <authorList>
            <person name="Goeker M."/>
        </authorList>
    </citation>
    <scope>NUCLEOTIDE SEQUENCE [LARGE SCALE GENOMIC DNA]</scope>
    <source>
        <strain evidence="13 14">ATCC BAA-1139</strain>
    </source>
</reference>
<comment type="catalytic activity">
    <reaction evidence="8 9">
        <text>(R)-pantoate + NADP(+) = 2-dehydropantoate + NADPH + H(+)</text>
        <dbReference type="Rhea" id="RHEA:16233"/>
        <dbReference type="ChEBI" id="CHEBI:11561"/>
        <dbReference type="ChEBI" id="CHEBI:15378"/>
        <dbReference type="ChEBI" id="CHEBI:15980"/>
        <dbReference type="ChEBI" id="CHEBI:57783"/>
        <dbReference type="ChEBI" id="CHEBI:58349"/>
        <dbReference type="EC" id="1.1.1.169"/>
    </reaction>
</comment>
<dbReference type="RefSeq" id="WP_145025173.1">
    <property type="nucleotide sequence ID" value="NZ_VLLN01000030.1"/>
</dbReference>
<dbReference type="FunFam" id="1.10.1040.10:FF:000017">
    <property type="entry name" value="2-dehydropantoate 2-reductase"/>
    <property type="match status" value="1"/>
</dbReference>
<dbReference type="PANTHER" id="PTHR21708">
    <property type="entry name" value="PROBABLE 2-DEHYDROPANTOATE 2-REDUCTASE"/>
    <property type="match status" value="1"/>
</dbReference>
<feature type="domain" description="Ketopantoate reductase C-terminal" evidence="12">
    <location>
        <begin position="192"/>
        <end position="312"/>
    </location>
</feature>
<dbReference type="PANTHER" id="PTHR21708:SF26">
    <property type="entry name" value="2-DEHYDROPANTOATE 2-REDUCTASE"/>
    <property type="match status" value="1"/>
</dbReference>
<dbReference type="InterPro" id="IPR013332">
    <property type="entry name" value="KPR_N"/>
</dbReference>
<dbReference type="InterPro" id="IPR036291">
    <property type="entry name" value="NAD(P)-bd_dom_sf"/>
</dbReference>
<dbReference type="SUPFAM" id="SSF48179">
    <property type="entry name" value="6-phosphogluconate dehydrogenase C-terminal domain-like"/>
    <property type="match status" value="1"/>
</dbReference>
<protein>
    <recommendedName>
        <fullName evidence="4 9">2-dehydropantoate 2-reductase</fullName>
        <ecNumber evidence="3 9">1.1.1.169</ecNumber>
    </recommendedName>
    <alternativeName>
        <fullName evidence="7 9">Ketopantoate reductase</fullName>
    </alternativeName>
</protein>
<sequence>MKEPSSYKPKKFAVIGAGPVGGVVAAFLAKGGYQVTLCDVIPALLEPALNPGIIINGADNLQGCVAKVTTRIDDLINDPPDVVIVTVKATALPVVASALEGVIGEGRYVVSWQNGIDTELELAQKLGARHVMRGIVNYGCMPLSPCHVKVAFHHRPNYLQELDPYSAEAAVAICKAFTDCGLDTLHTDRIGDMVWRKTVLNSCMMAICAVTGNTIVETVKDPVLFELVDAMIREGIAVARASEFILGTGFYSYSLNYIKNAGNMKPSMLQDIEAGRRTEIDYINGKIVEYGTQVGVPTPYNSMIRGLVKAIEAKAAGNGWRHPGNEKPS</sequence>
<dbReference type="Gene3D" id="3.40.50.720">
    <property type="entry name" value="NAD(P)-binding Rossmann-like Domain"/>
    <property type="match status" value="1"/>
</dbReference>
<keyword evidence="6 9" id="KW-0560">Oxidoreductase</keyword>
<gene>
    <name evidence="13" type="ORF">JN12_03509</name>
</gene>
<dbReference type="EMBL" id="VLLN01000030">
    <property type="protein sequence ID" value="TWJ14174.1"/>
    <property type="molecule type" value="Genomic_DNA"/>
</dbReference>
<dbReference type="InterPro" id="IPR008927">
    <property type="entry name" value="6-PGluconate_DH-like_C_sf"/>
</dbReference>
<comment type="pathway">
    <text evidence="1 9">Cofactor biosynthesis; (R)-pantothenate biosynthesis; (R)-pantoate from 3-methyl-2-oxobutanoate: step 2/2.</text>
</comment>
<keyword evidence="10" id="KW-1133">Transmembrane helix</keyword>
<feature type="transmembrane region" description="Helical" evidence="10">
    <location>
        <begin position="12"/>
        <end position="29"/>
    </location>
</feature>
<evidence type="ECO:0000256" key="4">
    <source>
        <dbReference type="ARBA" id="ARBA00019465"/>
    </source>
</evidence>
<proteinExistence type="inferred from homology"/>
<dbReference type="Gene3D" id="1.10.1040.10">
    <property type="entry name" value="N-(1-d-carboxylethyl)-l-norvaline Dehydrogenase, domain 2"/>
    <property type="match status" value="1"/>
</dbReference>
<dbReference type="GO" id="GO:0005737">
    <property type="term" value="C:cytoplasm"/>
    <property type="evidence" value="ECO:0007669"/>
    <property type="project" value="TreeGrafter"/>
</dbReference>
<keyword evidence="5 9" id="KW-0521">NADP</keyword>
<evidence type="ECO:0000256" key="6">
    <source>
        <dbReference type="ARBA" id="ARBA00023002"/>
    </source>
</evidence>
<dbReference type="GO" id="GO:0015940">
    <property type="term" value="P:pantothenate biosynthetic process"/>
    <property type="evidence" value="ECO:0007669"/>
    <property type="project" value="UniProtKB-UniPathway"/>
</dbReference>
<evidence type="ECO:0000256" key="7">
    <source>
        <dbReference type="ARBA" id="ARBA00032024"/>
    </source>
</evidence>
<keyword evidence="14" id="KW-1185">Reference proteome</keyword>
<dbReference type="InterPro" id="IPR003710">
    <property type="entry name" value="ApbA"/>
</dbReference>
<comment type="function">
    <text evidence="9">Catalyzes the NADPH-dependent reduction of ketopantoate into pantoic acid.</text>
</comment>
<dbReference type="Pfam" id="PF08546">
    <property type="entry name" value="ApbA_C"/>
    <property type="match status" value="1"/>
</dbReference>
<dbReference type="InterPro" id="IPR051402">
    <property type="entry name" value="KPR-Related"/>
</dbReference>
<dbReference type="Pfam" id="PF02558">
    <property type="entry name" value="ApbA"/>
    <property type="match status" value="1"/>
</dbReference>
<dbReference type="SUPFAM" id="SSF51735">
    <property type="entry name" value="NAD(P)-binding Rossmann-fold domains"/>
    <property type="match status" value="1"/>
</dbReference>
<dbReference type="OrthoDB" id="5333395at2"/>